<keyword evidence="2 3" id="KW-0687">Ribonucleoprotein</keyword>
<dbReference type="InterPro" id="IPR020592">
    <property type="entry name" value="Ribosomal_bS16_CS"/>
</dbReference>
<dbReference type="SUPFAM" id="SSF54565">
    <property type="entry name" value="Ribosomal protein S16"/>
    <property type="match status" value="1"/>
</dbReference>
<dbReference type="GO" id="GO:0003735">
    <property type="term" value="F:structural constituent of ribosome"/>
    <property type="evidence" value="ECO:0007669"/>
    <property type="project" value="InterPro"/>
</dbReference>
<protein>
    <recommendedName>
        <fullName evidence="3">Small ribosomal subunit protein bS16</fullName>
    </recommendedName>
</protein>
<evidence type="ECO:0000313" key="5">
    <source>
        <dbReference type="Proteomes" id="UP000545876"/>
    </source>
</evidence>
<dbReference type="PANTHER" id="PTHR12919">
    <property type="entry name" value="30S RIBOSOMAL PROTEIN S16"/>
    <property type="match status" value="1"/>
</dbReference>
<evidence type="ECO:0000256" key="3">
    <source>
        <dbReference type="HAMAP-Rule" id="MF_00385"/>
    </source>
</evidence>
<comment type="caution">
    <text evidence="4">The sequence shown here is derived from an EMBL/GenBank/DDBJ whole genome shotgun (WGS) entry which is preliminary data.</text>
</comment>
<dbReference type="GO" id="GO:0006412">
    <property type="term" value="P:translation"/>
    <property type="evidence" value="ECO:0007669"/>
    <property type="project" value="UniProtKB-UniRule"/>
</dbReference>
<dbReference type="GO" id="GO:0005737">
    <property type="term" value="C:cytoplasm"/>
    <property type="evidence" value="ECO:0007669"/>
    <property type="project" value="UniProtKB-ARBA"/>
</dbReference>
<dbReference type="Proteomes" id="UP000545876">
    <property type="component" value="Unassembled WGS sequence"/>
</dbReference>
<evidence type="ECO:0000256" key="1">
    <source>
        <dbReference type="ARBA" id="ARBA00022980"/>
    </source>
</evidence>
<dbReference type="GO" id="GO:0015935">
    <property type="term" value="C:small ribosomal subunit"/>
    <property type="evidence" value="ECO:0007669"/>
    <property type="project" value="TreeGrafter"/>
</dbReference>
<gene>
    <name evidence="3 4" type="primary">rpsP</name>
    <name evidence="4" type="ORF">GX656_02330</name>
</gene>
<dbReference type="Gene3D" id="3.30.1320.10">
    <property type="match status" value="1"/>
</dbReference>
<dbReference type="Pfam" id="PF00886">
    <property type="entry name" value="Ribosomal_S16"/>
    <property type="match status" value="1"/>
</dbReference>
<dbReference type="HAMAP" id="MF_00385">
    <property type="entry name" value="Ribosomal_bS16"/>
    <property type="match status" value="1"/>
</dbReference>
<sequence>MLKIRLKRVGRSKDPYYRIVVMESSQPRNGRTKDEIGIYNPRINQFEVDKEKAEAWLAKGAQPTDTVAQYFVKAGILKKLHRGSTKPNTQKKEKKSEE</sequence>
<evidence type="ECO:0000313" key="4">
    <source>
        <dbReference type="EMBL" id="NLD25453.1"/>
    </source>
</evidence>
<dbReference type="NCBIfam" id="TIGR00002">
    <property type="entry name" value="S16"/>
    <property type="match status" value="1"/>
</dbReference>
<keyword evidence="1 3" id="KW-0689">Ribosomal protein</keyword>
<reference evidence="4 5" key="1">
    <citation type="journal article" date="2020" name="Biotechnol. Biofuels">
        <title>New insights from the biogas microbiome by comprehensive genome-resolved metagenomics of nearly 1600 species originating from multiple anaerobic digesters.</title>
        <authorList>
            <person name="Campanaro S."/>
            <person name="Treu L."/>
            <person name="Rodriguez-R L.M."/>
            <person name="Kovalovszki A."/>
            <person name="Ziels R.M."/>
            <person name="Maus I."/>
            <person name="Zhu X."/>
            <person name="Kougias P.G."/>
            <person name="Basile A."/>
            <person name="Luo G."/>
            <person name="Schluter A."/>
            <person name="Konstantinidis K.T."/>
            <person name="Angelidaki I."/>
        </authorList>
    </citation>
    <scope>NUCLEOTIDE SEQUENCE [LARGE SCALE GENOMIC DNA]</scope>
    <source>
        <strain evidence="4">AS06rmzACSIP_65</strain>
    </source>
</reference>
<dbReference type="InterPro" id="IPR000307">
    <property type="entry name" value="Ribosomal_bS16"/>
</dbReference>
<organism evidence="4 5">
    <name type="scientific">Candidatus Dojkabacteria bacterium</name>
    <dbReference type="NCBI Taxonomy" id="2099670"/>
    <lineage>
        <taxon>Bacteria</taxon>
        <taxon>Candidatus Dojkabacteria</taxon>
    </lineage>
</organism>
<dbReference type="InterPro" id="IPR023803">
    <property type="entry name" value="Ribosomal_bS16_dom_sf"/>
</dbReference>
<dbReference type="PANTHER" id="PTHR12919:SF20">
    <property type="entry name" value="SMALL RIBOSOMAL SUBUNIT PROTEIN BS16M"/>
    <property type="match status" value="1"/>
</dbReference>
<dbReference type="PROSITE" id="PS00732">
    <property type="entry name" value="RIBOSOMAL_S16"/>
    <property type="match status" value="1"/>
</dbReference>
<accession>A0A847D1W1</accession>
<proteinExistence type="inferred from homology"/>
<comment type="similarity">
    <text evidence="3">Belongs to the bacterial ribosomal protein bS16 family.</text>
</comment>
<dbReference type="AlphaFoldDB" id="A0A847D1W1"/>
<dbReference type="EMBL" id="JAAZBX010000007">
    <property type="protein sequence ID" value="NLD25453.1"/>
    <property type="molecule type" value="Genomic_DNA"/>
</dbReference>
<evidence type="ECO:0000256" key="2">
    <source>
        <dbReference type="ARBA" id="ARBA00023274"/>
    </source>
</evidence>
<name>A0A847D1W1_9BACT</name>